<dbReference type="GO" id="GO:0048367">
    <property type="term" value="P:shoot system development"/>
    <property type="evidence" value="ECO:0007669"/>
    <property type="project" value="InterPro"/>
</dbReference>
<keyword evidence="2" id="KW-1185">Reference proteome</keyword>
<protein>
    <submittedName>
        <fullName evidence="1">Uncharacterized protein</fullName>
    </submittedName>
</protein>
<sequence length="285" mass="31493">MASSSTELSQAPHQIRSLSLPSKLNPINRRIEEKLKKLRTKEESSTSASEAISIGLSGLAELYECINEVLGMPLTQQALSLRQHERCVGELVKTCSSLVRLCTSAMEIVLQHRETAREVQLSISNNRRERLNMESIVARYTSSRKELMKKATGVILSLKNLDDRNFASDNNQLSTVTKALRCVSIINISVYESALVFLSMPVLSPKWSLLSKLMNKANGKRGGQAKSKSGNELHDVDVALHTFLSSRKAVDDDHDKFCAVLENLKAFVGVMEGIESGLESSTVNM</sequence>
<dbReference type="PANTHER" id="PTHR33070:SF109">
    <property type="entry name" value="DOMAIN PROTEIN, PUTATIVE (DUF241)-RELATED"/>
    <property type="match status" value="1"/>
</dbReference>
<dbReference type="EMBL" id="JAKOGI010001451">
    <property type="protein sequence ID" value="KAJ8425559.1"/>
    <property type="molecule type" value="Genomic_DNA"/>
</dbReference>
<dbReference type="Proteomes" id="UP001153076">
    <property type="component" value="Unassembled WGS sequence"/>
</dbReference>
<accession>A0A9Q1GUN4</accession>
<dbReference type="GO" id="GO:0048364">
    <property type="term" value="P:root development"/>
    <property type="evidence" value="ECO:0007669"/>
    <property type="project" value="InterPro"/>
</dbReference>
<evidence type="ECO:0000313" key="2">
    <source>
        <dbReference type="Proteomes" id="UP001153076"/>
    </source>
</evidence>
<evidence type="ECO:0000313" key="1">
    <source>
        <dbReference type="EMBL" id="KAJ8425559.1"/>
    </source>
</evidence>
<gene>
    <name evidence="1" type="ORF">Cgig2_027535</name>
</gene>
<dbReference type="Pfam" id="PF03087">
    <property type="entry name" value="BPS1"/>
    <property type="match status" value="1"/>
</dbReference>
<name>A0A9Q1GUN4_9CARY</name>
<comment type="caution">
    <text evidence="1">The sequence shown here is derived from an EMBL/GenBank/DDBJ whole genome shotgun (WGS) entry which is preliminary data.</text>
</comment>
<organism evidence="1 2">
    <name type="scientific">Carnegiea gigantea</name>
    <dbReference type="NCBI Taxonomy" id="171969"/>
    <lineage>
        <taxon>Eukaryota</taxon>
        <taxon>Viridiplantae</taxon>
        <taxon>Streptophyta</taxon>
        <taxon>Embryophyta</taxon>
        <taxon>Tracheophyta</taxon>
        <taxon>Spermatophyta</taxon>
        <taxon>Magnoliopsida</taxon>
        <taxon>eudicotyledons</taxon>
        <taxon>Gunneridae</taxon>
        <taxon>Pentapetalae</taxon>
        <taxon>Caryophyllales</taxon>
        <taxon>Cactineae</taxon>
        <taxon>Cactaceae</taxon>
        <taxon>Cactoideae</taxon>
        <taxon>Echinocereeae</taxon>
        <taxon>Carnegiea</taxon>
    </lineage>
</organism>
<dbReference type="AlphaFoldDB" id="A0A9Q1GUN4"/>
<reference evidence="1" key="1">
    <citation type="submission" date="2022-04" db="EMBL/GenBank/DDBJ databases">
        <title>Carnegiea gigantea Genome sequencing and assembly v2.</title>
        <authorList>
            <person name="Copetti D."/>
            <person name="Sanderson M.J."/>
            <person name="Burquez A."/>
            <person name="Wojciechowski M.F."/>
        </authorList>
    </citation>
    <scope>NUCLEOTIDE SEQUENCE</scope>
    <source>
        <strain evidence="1">SGP5-SGP5p</strain>
        <tissue evidence="1">Aerial part</tissue>
    </source>
</reference>
<dbReference type="PANTHER" id="PTHR33070">
    <property type="entry name" value="OS06G0725500 PROTEIN"/>
    <property type="match status" value="1"/>
</dbReference>
<dbReference type="OrthoDB" id="1701699at2759"/>
<dbReference type="InterPro" id="IPR004320">
    <property type="entry name" value="BPS1_pln"/>
</dbReference>
<proteinExistence type="predicted"/>